<keyword evidence="1" id="KW-0472">Membrane</keyword>
<name>A0A2N3LE01_9BACI</name>
<dbReference type="SMART" id="SM00267">
    <property type="entry name" value="GGDEF"/>
    <property type="match status" value="1"/>
</dbReference>
<dbReference type="Gene3D" id="3.30.450.40">
    <property type="match status" value="1"/>
</dbReference>
<dbReference type="PANTHER" id="PTHR45138">
    <property type="entry name" value="REGULATORY COMPONENTS OF SENSORY TRANSDUCTION SYSTEM"/>
    <property type="match status" value="1"/>
</dbReference>
<feature type="transmembrane region" description="Helical" evidence="1">
    <location>
        <begin position="138"/>
        <end position="163"/>
    </location>
</feature>
<dbReference type="SUPFAM" id="SSF55073">
    <property type="entry name" value="Nucleotide cyclase"/>
    <property type="match status" value="1"/>
</dbReference>
<dbReference type="FunFam" id="3.30.70.270:FF:000001">
    <property type="entry name" value="Diguanylate cyclase domain protein"/>
    <property type="match status" value="1"/>
</dbReference>
<feature type="transmembrane region" description="Helical" evidence="1">
    <location>
        <begin position="66"/>
        <end position="93"/>
    </location>
</feature>
<dbReference type="PROSITE" id="PS50887">
    <property type="entry name" value="GGDEF"/>
    <property type="match status" value="1"/>
</dbReference>
<dbReference type="GO" id="GO:0043709">
    <property type="term" value="P:cell adhesion involved in single-species biofilm formation"/>
    <property type="evidence" value="ECO:0007669"/>
    <property type="project" value="TreeGrafter"/>
</dbReference>
<dbReference type="InterPro" id="IPR000160">
    <property type="entry name" value="GGDEF_dom"/>
</dbReference>
<dbReference type="OrthoDB" id="9759607at2"/>
<evidence type="ECO:0000313" key="3">
    <source>
        <dbReference type="EMBL" id="PKR82805.1"/>
    </source>
</evidence>
<feature type="transmembrane region" description="Helical" evidence="1">
    <location>
        <begin position="36"/>
        <end position="54"/>
    </location>
</feature>
<keyword evidence="1" id="KW-0812">Transmembrane</keyword>
<dbReference type="SUPFAM" id="SSF55781">
    <property type="entry name" value="GAF domain-like"/>
    <property type="match status" value="1"/>
</dbReference>
<accession>A0A2N3LE01</accession>
<dbReference type="GO" id="GO:0052621">
    <property type="term" value="F:diguanylate cyclase activity"/>
    <property type="evidence" value="ECO:0007669"/>
    <property type="project" value="TreeGrafter"/>
</dbReference>
<protein>
    <submittedName>
        <fullName evidence="3">GGDEF domain-containing protein</fullName>
    </submittedName>
</protein>
<gene>
    <name evidence="3" type="ORF">CWO92_22255</name>
</gene>
<evidence type="ECO:0000313" key="4">
    <source>
        <dbReference type="Proteomes" id="UP000233440"/>
    </source>
</evidence>
<dbReference type="PANTHER" id="PTHR45138:SF9">
    <property type="entry name" value="DIGUANYLATE CYCLASE DGCM-RELATED"/>
    <property type="match status" value="1"/>
</dbReference>
<comment type="caution">
    <text evidence="3">The sequence shown here is derived from an EMBL/GenBank/DDBJ whole genome shotgun (WGS) entry which is preliminary data.</text>
</comment>
<feature type="transmembrane region" description="Helical" evidence="1">
    <location>
        <begin position="201"/>
        <end position="221"/>
    </location>
</feature>
<dbReference type="Pfam" id="PF13185">
    <property type="entry name" value="GAF_2"/>
    <property type="match status" value="1"/>
</dbReference>
<dbReference type="InterPro" id="IPR003018">
    <property type="entry name" value="GAF"/>
</dbReference>
<dbReference type="InterPro" id="IPR029016">
    <property type="entry name" value="GAF-like_dom_sf"/>
</dbReference>
<dbReference type="GO" id="GO:1902201">
    <property type="term" value="P:negative regulation of bacterial-type flagellum-dependent cell motility"/>
    <property type="evidence" value="ECO:0007669"/>
    <property type="project" value="TreeGrafter"/>
</dbReference>
<keyword evidence="1" id="KW-1133">Transmembrane helix</keyword>
<dbReference type="InterPro" id="IPR050469">
    <property type="entry name" value="Diguanylate_Cyclase"/>
</dbReference>
<dbReference type="CDD" id="cd01949">
    <property type="entry name" value="GGDEF"/>
    <property type="match status" value="1"/>
</dbReference>
<organism evidence="3 4">
    <name type="scientific">Heyndrickxia camelliae</name>
    <dbReference type="NCBI Taxonomy" id="1707093"/>
    <lineage>
        <taxon>Bacteria</taxon>
        <taxon>Bacillati</taxon>
        <taxon>Bacillota</taxon>
        <taxon>Bacilli</taxon>
        <taxon>Bacillales</taxon>
        <taxon>Bacillaceae</taxon>
        <taxon>Heyndrickxia</taxon>
    </lineage>
</organism>
<dbReference type="InterPro" id="IPR043128">
    <property type="entry name" value="Rev_trsase/Diguanyl_cyclase"/>
</dbReference>
<dbReference type="Pfam" id="PF00990">
    <property type="entry name" value="GGDEF"/>
    <property type="match status" value="1"/>
</dbReference>
<dbReference type="Proteomes" id="UP000233440">
    <property type="component" value="Unassembled WGS sequence"/>
</dbReference>
<feature type="transmembrane region" description="Helical" evidence="1">
    <location>
        <begin position="12"/>
        <end position="29"/>
    </location>
</feature>
<feature type="transmembrane region" description="Helical" evidence="1">
    <location>
        <begin position="105"/>
        <end position="126"/>
    </location>
</feature>
<sequence length="566" mass="64374">MKVNRRFSINLLLWLLIVPAGTYFTFLYFPPNPVSITVIVAFCVLAGIVSYFPININSTPIYFFQWVTMAGFLSYGLFFELILTQFSISIVLLSQKVKKDDGYRYPFNSVMFFCMSLLSGIIYFAIGGKIGLTSMHANIVPIIVYAIANVLINHIIICFSNVFFGKKSGLFDLDVLWELLIICIVVPLSIILYYLNDQLSYIGFLLIALPFMGFGYVVRLYNSSERINDYLLKAAEIGHQLNETLEVKEVMDIFIQKLSQTLTVDYAYILDVKDDTLVLLRGMENGIQMPNMIPPIRKNEGISGLVWATEKPVFFNSKGEWENIADGYMPENVESVLCVPIFKNKKVEAVLFLASTKTGQYEKYQLPILDILCSYFVVAISNARHYEQTRKNSEHCPLTKLYNYRYFDNLLTDEFKLLDKGIRKELSLIMLDIDSFKKINDTYGHQSGNDILVMMAKRIKGLIGNRGIVARYGGEEFVILLKDTNKNDTLRLAELLRLTIANRPFLFKNSLDENMDEVEVPITVSIGVAVAPFDADEALALIRHADRALYIGAKRAGKNRVAEYVK</sequence>
<feature type="transmembrane region" description="Helical" evidence="1">
    <location>
        <begin position="175"/>
        <end position="195"/>
    </location>
</feature>
<keyword evidence="4" id="KW-1185">Reference proteome</keyword>
<dbReference type="AlphaFoldDB" id="A0A2N3LE01"/>
<dbReference type="NCBIfam" id="TIGR00254">
    <property type="entry name" value="GGDEF"/>
    <property type="match status" value="1"/>
</dbReference>
<dbReference type="RefSeq" id="WP_101356404.1">
    <property type="nucleotide sequence ID" value="NZ_PIQO01000027.1"/>
</dbReference>
<dbReference type="Gene3D" id="3.30.70.270">
    <property type="match status" value="1"/>
</dbReference>
<dbReference type="InterPro" id="IPR029787">
    <property type="entry name" value="Nucleotide_cyclase"/>
</dbReference>
<feature type="domain" description="GGDEF" evidence="2">
    <location>
        <begin position="424"/>
        <end position="566"/>
    </location>
</feature>
<evidence type="ECO:0000256" key="1">
    <source>
        <dbReference type="SAM" id="Phobius"/>
    </source>
</evidence>
<dbReference type="GO" id="GO:0005886">
    <property type="term" value="C:plasma membrane"/>
    <property type="evidence" value="ECO:0007669"/>
    <property type="project" value="TreeGrafter"/>
</dbReference>
<proteinExistence type="predicted"/>
<evidence type="ECO:0000259" key="2">
    <source>
        <dbReference type="PROSITE" id="PS50887"/>
    </source>
</evidence>
<reference evidence="3 4" key="1">
    <citation type="submission" date="2017-11" db="EMBL/GenBank/DDBJ databases">
        <title>Bacillus camelliae sp. nov., isolated from pu'er tea.</title>
        <authorList>
            <person name="Niu L."/>
        </authorList>
    </citation>
    <scope>NUCLEOTIDE SEQUENCE [LARGE SCALE GENOMIC DNA]</scope>
    <source>
        <strain evidence="3 4">7578-1</strain>
    </source>
</reference>
<dbReference type="EMBL" id="PIQO01000027">
    <property type="protein sequence ID" value="PKR82805.1"/>
    <property type="molecule type" value="Genomic_DNA"/>
</dbReference>